<evidence type="ECO:0000256" key="3">
    <source>
        <dbReference type="ARBA" id="ARBA00022989"/>
    </source>
</evidence>
<comment type="caution">
    <text evidence="6">The sequence shown here is derived from an EMBL/GenBank/DDBJ whole genome shotgun (WGS) entry which is preliminary data.</text>
</comment>
<evidence type="ECO:0000256" key="1">
    <source>
        <dbReference type="ARBA" id="ARBA00004127"/>
    </source>
</evidence>
<dbReference type="GO" id="GO:0012505">
    <property type="term" value="C:endomembrane system"/>
    <property type="evidence" value="ECO:0007669"/>
    <property type="project" value="UniProtKB-SubCell"/>
</dbReference>
<dbReference type="Pfam" id="PF06803">
    <property type="entry name" value="DUF1232"/>
    <property type="match status" value="1"/>
</dbReference>
<dbReference type="InterPro" id="IPR010982">
    <property type="entry name" value="Lambda_DNA-bd_dom_sf"/>
</dbReference>
<proteinExistence type="predicted"/>
<sequence>MKEKDHSFGNYLRNELHNRKLSMRRFAEMCGVDPATVSRLASGKQRPRAEHLLMIARVLQVSPQELWTIAGYALGEEMSTKDFVKNESSPVVHDDVFHQDHLLKTYELPTLQAIDIEKIMVELRKCKDYAGTKEGKELILRDFLQKINQLQGIGPFIEQLHAMYELFQDEELTAEQRQVLGSALLYFISATDIIPDYSFPLGYLDDAVAIDLVWKEMKTWKRQEGEY</sequence>
<evidence type="ECO:0000313" key="7">
    <source>
        <dbReference type="Proteomes" id="UP001139263"/>
    </source>
</evidence>
<dbReference type="CDD" id="cd00093">
    <property type="entry name" value="HTH_XRE"/>
    <property type="match status" value="1"/>
</dbReference>
<dbReference type="EMBL" id="JALBUF010000003">
    <property type="protein sequence ID" value="MCI0183087.1"/>
    <property type="molecule type" value="Genomic_DNA"/>
</dbReference>
<evidence type="ECO:0000256" key="2">
    <source>
        <dbReference type="ARBA" id="ARBA00022692"/>
    </source>
</evidence>
<dbReference type="SMART" id="SM00530">
    <property type="entry name" value="HTH_XRE"/>
    <property type="match status" value="1"/>
</dbReference>
<dbReference type="Proteomes" id="UP001139263">
    <property type="component" value="Unassembled WGS sequence"/>
</dbReference>
<name>A0A9X2AE88_9BACL</name>
<reference evidence="6" key="1">
    <citation type="submission" date="2022-03" db="EMBL/GenBank/DDBJ databases">
        <title>Draft Genome Sequence of Firmicute Strain S0AB, a Heterotrophic Iron/Sulfur-Oxidizing Extreme Acidophile.</title>
        <authorList>
            <person name="Vergara E."/>
            <person name="Pakostova E."/>
            <person name="Johnson D.B."/>
            <person name="Holmes D.S."/>
        </authorList>
    </citation>
    <scope>NUCLEOTIDE SEQUENCE</scope>
    <source>
        <strain evidence="6">S0AB</strain>
    </source>
</reference>
<keyword evidence="3" id="KW-1133">Transmembrane helix</keyword>
<dbReference type="AlphaFoldDB" id="A0A9X2AE88"/>
<evidence type="ECO:0000256" key="4">
    <source>
        <dbReference type="ARBA" id="ARBA00023136"/>
    </source>
</evidence>
<evidence type="ECO:0000313" key="6">
    <source>
        <dbReference type="EMBL" id="MCI0183087.1"/>
    </source>
</evidence>
<dbReference type="Gene3D" id="1.10.260.40">
    <property type="entry name" value="lambda repressor-like DNA-binding domains"/>
    <property type="match status" value="1"/>
</dbReference>
<dbReference type="SUPFAM" id="SSF47413">
    <property type="entry name" value="lambda repressor-like DNA-binding domains"/>
    <property type="match status" value="1"/>
</dbReference>
<dbReference type="InterPro" id="IPR010652">
    <property type="entry name" value="DUF1232"/>
</dbReference>
<keyword evidence="2" id="KW-0812">Transmembrane</keyword>
<dbReference type="RefSeq" id="WP_241712889.1">
    <property type="nucleotide sequence ID" value="NZ_JALBUF010000003.1"/>
</dbReference>
<dbReference type="PROSITE" id="PS50943">
    <property type="entry name" value="HTH_CROC1"/>
    <property type="match status" value="1"/>
</dbReference>
<gene>
    <name evidence="6" type="ORF">MM817_01357</name>
</gene>
<evidence type="ECO:0000259" key="5">
    <source>
        <dbReference type="PROSITE" id="PS50943"/>
    </source>
</evidence>
<dbReference type="Pfam" id="PF01381">
    <property type="entry name" value="HTH_3"/>
    <property type="match status" value="1"/>
</dbReference>
<accession>A0A9X2AE88</accession>
<dbReference type="GO" id="GO:0003677">
    <property type="term" value="F:DNA binding"/>
    <property type="evidence" value="ECO:0007669"/>
    <property type="project" value="InterPro"/>
</dbReference>
<keyword evidence="4" id="KW-0472">Membrane</keyword>
<organism evidence="6 7">
    <name type="scientific">Sulfoacidibacillus ferrooxidans</name>
    <dbReference type="NCBI Taxonomy" id="2005001"/>
    <lineage>
        <taxon>Bacteria</taxon>
        <taxon>Bacillati</taxon>
        <taxon>Bacillota</taxon>
        <taxon>Bacilli</taxon>
        <taxon>Bacillales</taxon>
        <taxon>Alicyclobacillaceae</taxon>
        <taxon>Sulfoacidibacillus</taxon>
    </lineage>
</organism>
<protein>
    <recommendedName>
        <fullName evidence="5">HTH cro/C1-type domain-containing protein</fullName>
    </recommendedName>
</protein>
<dbReference type="InterPro" id="IPR001387">
    <property type="entry name" value="Cro/C1-type_HTH"/>
</dbReference>
<feature type="domain" description="HTH cro/C1-type" evidence="5">
    <location>
        <begin position="12"/>
        <end position="66"/>
    </location>
</feature>
<keyword evidence="7" id="KW-1185">Reference proteome</keyword>
<comment type="subcellular location">
    <subcellularLocation>
        <location evidence="1">Endomembrane system</location>
        <topology evidence="1">Multi-pass membrane protein</topology>
    </subcellularLocation>
</comment>